<organism evidence="2 3">
    <name type="scientific">Algoriphagus jejuensis</name>
    <dbReference type="NCBI Taxonomy" id="419934"/>
    <lineage>
        <taxon>Bacteria</taxon>
        <taxon>Pseudomonadati</taxon>
        <taxon>Bacteroidota</taxon>
        <taxon>Cytophagia</taxon>
        <taxon>Cytophagales</taxon>
        <taxon>Cyclobacteriaceae</taxon>
        <taxon>Algoriphagus</taxon>
    </lineage>
</organism>
<dbReference type="Proteomes" id="UP001500469">
    <property type="component" value="Unassembled WGS sequence"/>
</dbReference>
<dbReference type="InterPro" id="IPR007421">
    <property type="entry name" value="Schlafen_AlbA_2_dom"/>
</dbReference>
<dbReference type="InterPro" id="IPR038461">
    <property type="entry name" value="Schlafen_AlbA_2_dom_sf"/>
</dbReference>
<comment type="caution">
    <text evidence="2">The sequence shown here is derived from an EMBL/GenBank/DDBJ whole genome shotgun (WGS) entry which is preliminary data.</text>
</comment>
<name>A0ABN1MWS6_9BACT</name>
<protein>
    <recommendedName>
        <fullName evidence="1">Schlafen AlbA-2 domain-containing protein</fullName>
    </recommendedName>
</protein>
<dbReference type="PANTHER" id="PTHR30595:SF6">
    <property type="entry name" value="SCHLAFEN ALBA-2 DOMAIN-CONTAINING PROTEIN"/>
    <property type="match status" value="1"/>
</dbReference>
<evidence type="ECO:0000313" key="2">
    <source>
        <dbReference type="EMBL" id="GAA0877643.1"/>
    </source>
</evidence>
<feature type="domain" description="Schlafen AlbA-2" evidence="1">
    <location>
        <begin position="14"/>
        <end position="129"/>
    </location>
</feature>
<dbReference type="PANTHER" id="PTHR30595">
    <property type="entry name" value="GLPR-RELATED TRANSCRIPTIONAL REPRESSOR"/>
    <property type="match status" value="1"/>
</dbReference>
<accession>A0ABN1MWS6</accession>
<evidence type="ECO:0000259" key="1">
    <source>
        <dbReference type="Pfam" id="PF04326"/>
    </source>
</evidence>
<keyword evidence="3" id="KW-1185">Reference proteome</keyword>
<dbReference type="Pfam" id="PF04326">
    <property type="entry name" value="SLFN_AlbA_2"/>
    <property type="match status" value="1"/>
</dbReference>
<evidence type="ECO:0000313" key="3">
    <source>
        <dbReference type="Proteomes" id="UP001500469"/>
    </source>
</evidence>
<proteinExistence type="predicted"/>
<reference evidence="2 3" key="1">
    <citation type="journal article" date="2019" name="Int. J. Syst. Evol. Microbiol.">
        <title>The Global Catalogue of Microorganisms (GCM) 10K type strain sequencing project: providing services to taxonomists for standard genome sequencing and annotation.</title>
        <authorList>
            <consortium name="The Broad Institute Genomics Platform"/>
            <consortium name="The Broad Institute Genome Sequencing Center for Infectious Disease"/>
            <person name="Wu L."/>
            <person name="Ma J."/>
        </authorList>
    </citation>
    <scope>NUCLEOTIDE SEQUENCE [LARGE SCALE GENOMIC DNA]</scope>
    <source>
        <strain evidence="2 3">JCM 16112</strain>
    </source>
</reference>
<dbReference type="EMBL" id="BAAAFI010000002">
    <property type="protein sequence ID" value="GAA0877643.1"/>
    <property type="molecule type" value="Genomic_DNA"/>
</dbReference>
<sequence>MTLSEVKALTAKGEGLKIEFKKKAAFPEKIVREVIAFANTEGGDLLIGVDDDGTVSGQRYIEEEIFVMEKAIRELIFPALEVPVFSVKLSEKKGVAIFRIPKSPERPYYLREKGRKQAYIRVQDHSVQASREVWEILRKGRVQKDTIFTYGWKEEILMKAVGEKREDYAEGIFKIGQDSSLFSLKDTCQACGGQRAHDPSTGIRRLFYGQRIGRSIPVCLKNPAFP</sequence>
<dbReference type="Gene3D" id="3.30.950.30">
    <property type="entry name" value="Schlafen, AAA domain"/>
    <property type="match status" value="1"/>
</dbReference>
<gene>
    <name evidence="2" type="ORF">GCM10009119_06110</name>
</gene>
<dbReference type="RefSeq" id="WP_343848334.1">
    <property type="nucleotide sequence ID" value="NZ_BAAAFI010000002.1"/>
</dbReference>